<keyword evidence="2" id="KW-1185">Reference proteome</keyword>
<gene>
    <name evidence="1" type="ORF">ONZ43_g2378</name>
</gene>
<protein>
    <submittedName>
        <fullName evidence="1">Uncharacterized protein</fullName>
    </submittedName>
</protein>
<dbReference type="Proteomes" id="UP001153334">
    <property type="component" value="Unassembled WGS sequence"/>
</dbReference>
<evidence type="ECO:0000313" key="2">
    <source>
        <dbReference type="Proteomes" id="UP001153334"/>
    </source>
</evidence>
<proteinExistence type="predicted"/>
<name>A0ACC2J0X1_9PEZI</name>
<dbReference type="EMBL" id="JAPESX010000483">
    <property type="protein sequence ID" value="KAJ8121082.1"/>
    <property type="molecule type" value="Genomic_DNA"/>
</dbReference>
<organism evidence="1 2">
    <name type="scientific">Nemania bipapillata</name>
    <dbReference type="NCBI Taxonomy" id="110536"/>
    <lineage>
        <taxon>Eukaryota</taxon>
        <taxon>Fungi</taxon>
        <taxon>Dikarya</taxon>
        <taxon>Ascomycota</taxon>
        <taxon>Pezizomycotina</taxon>
        <taxon>Sordariomycetes</taxon>
        <taxon>Xylariomycetidae</taxon>
        <taxon>Xylariales</taxon>
        <taxon>Xylariaceae</taxon>
        <taxon>Nemania</taxon>
    </lineage>
</organism>
<reference evidence="1" key="1">
    <citation type="submission" date="2022-11" db="EMBL/GenBank/DDBJ databases">
        <title>Genome Sequence of Nemania bipapillata.</title>
        <authorList>
            <person name="Buettner E."/>
        </authorList>
    </citation>
    <scope>NUCLEOTIDE SEQUENCE</scope>
    <source>
        <strain evidence="1">CP14</strain>
    </source>
</reference>
<sequence length="1007" mass="108215">MKLEIMSPLQSQDELPAVLYRLNSATPAPRWRQMVTGDSCASLAAAYDLTNDDIEMYNKDTWGWNGCAKIYAGYYICLSTGYPPMPATVPNAVCGPQVNDTAKAPPGTDLSTLNQCPLNACCNIWGQCGTTSDFCTPSNSSTGAPGTAAPNQNGCISNCGTEVLISSAPSELYSIAYFEAFDWQRPCLRMSVASIDTSAYTHIHFSFITLNADFSINTDDVADQLPLLRGMSGVKKIVSLGGWTFSTDPSTYTILRNAVSSEANRQTLVTNVVNFLNDYNLDGIDWDWEYPDEPDIPGIPAGTEADSTGYFLLLDELKTENAIWQNMVDYIVYLTYDLHGQWDYSNQYADPGCPSAAQGLGNCLRSHVNLTETINALSMITKAGVPSNIIAVGVSSYGRSFQMTTPGCWTEQCTYTGPDSGAFPGECTETAGYLANYEIDLILSQNPSAQTQFDNGSFSNIVVFNNTQWVAYMDDDNKAARKAIYSGMNFLGSVDWAVDLQSEGGSGSGSGSVGHTNCHCLAGRHVGLAADAADNPNDYHIPALDYNCIVCEPYNKYKYPKRWINLSVSVVYLCIVAHCPYNPPWDYLLVTTTAIPVWGVSLDPNKTVGDITLTSSIQPPPFTVTVTPVISGTTSIIGATTTTTSPGGIIIWGSITYSDSEQTETLGGVTSIVGGHTLPPAVITVTPNPHPTTVPSTRDPKVNPKTPSWTSGKTPEPTSNPGCLGCGSPCILFCNPSCPFCPPGVFPGGIGGGGSGSNPGSDPDDPSSETSTSESPATTSGTFYFDIAVGDSFETGFAALADLSSISNDFISAYHWISTSTTTQTPTTTAAPPPPPPPPSPTPDADCDIWDEGWGLNIEVYNIMNWATDGGKALLSAERGCGALTGWEFYPETSEKYAYSYFNLPFFIGDGCVEREIVAAGGPKLSCTTHGLSLKEKKKRESAMSRWAWPNIRTTPQQQADHLPMPQLHRQLHGPATREIYLLPSVPKVVIPAHIVIPYIRIRAVRK</sequence>
<accession>A0ACC2J0X1</accession>
<comment type="caution">
    <text evidence="1">The sequence shown here is derived from an EMBL/GenBank/DDBJ whole genome shotgun (WGS) entry which is preliminary data.</text>
</comment>
<evidence type="ECO:0000313" key="1">
    <source>
        <dbReference type="EMBL" id="KAJ8121082.1"/>
    </source>
</evidence>